<feature type="compositionally biased region" description="Basic and acidic residues" evidence="9">
    <location>
        <begin position="249"/>
        <end position="264"/>
    </location>
</feature>
<sequence length="264" mass="27929">MADEARPSARARRKARPRPDLSALEARIGHSFADPSLLVRAVTHVSKAAGRVGSYQRLEFLGDRVLGLAIADRLYAAFPEADEGDLSRRLAGLVRRETCAAVATAWDVGPHLVLGQGEVLGGGRRNQTILADVCESILGAVYMDAGYEAARALIESAFRPAEPTGAPRGRDAKSALQEWAMGRGLAIPVYEVVERSGPDHAPHFRIAARVAGLEAGIGEGPSKRLAEQDAARAVLGREGIVEGGGPGGHEARHGVGERPSEDRT</sequence>
<dbReference type="CDD" id="cd00593">
    <property type="entry name" value="RIBOc"/>
    <property type="match status" value="1"/>
</dbReference>
<comment type="catalytic activity">
    <reaction evidence="1 8">
        <text>Endonucleolytic cleavage to 5'-phosphomonoester.</text>
        <dbReference type="EC" id="3.1.26.3"/>
    </reaction>
</comment>
<keyword evidence="8" id="KW-0460">Magnesium</keyword>
<evidence type="ECO:0000256" key="6">
    <source>
        <dbReference type="ARBA" id="ARBA00022801"/>
    </source>
</evidence>
<reference evidence="12 13" key="1">
    <citation type="journal article" date="2021" name="Front. Microbiol.">
        <title>Comprehensive Comparative Genomics and Phenotyping of Methylobacterium Species.</title>
        <authorList>
            <person name="Alessa O."/>
            <person name="Ogura Y."/>
            <person name="Fujitani Y."/>
            <person name="Takami H."/>
            <person name="Hayashi T."/>
            <person name="Sahin N."/>
            <person name="Tani A."/>
        </authorList>
    </citation>
    <scope>NUCLEOTIDE SEQUENCE [LARGE SCALE GENOMIC DNA]</scope>
    <source>
        <strain evidence="12 13">DSM 23679</strain>
    </source>
</reference>
<dbReference type="CDD" id="cd10845">
    <property type="entry name" value="DSRM_RNAse_III_family"/>
    <property type="match status" value="1"/>
</dbReference>
<dbReference type="InterPro" id="IPR000999">
    <property type="entry name" value="RNase_III_dom"/>
</dbReference>
<feature type="active site" evidence="8">
    <location>
        <position position="135"/>
    </location>
</feature>
<evidence type="ECO:0000259" key="11">
    <source>
        <dbReference type="PROSITE" id="PS50142"/>
    </source>
</evidence>
<dbReference type="EC" id="3.1.26.3" evidence="8"/>
<keyword evidence="4 8" id="KW-0540">Nuclease</keyword>
<dbReference type="Pfam" id="PF00035">
    <property type="entry name" value="dsrm"/>
    <property type="match status" value="1"/>
</dbReference>
<evidence type="ECO:0000256" key="4">
    <source>
        <dbReference type="ARBA" id="ARBA00022722"/>
    </source>
</evidence>
<feature type="region of interest" description="Disordered" evidence="9">
    <location>
        <begin position="1"/>
        <end position="20"/>
    </location>
</feature>
<keyword evidence="8" id="KW-0819">tRNA processing</keyword>
<dbReference type="InterPro" id="IPR011907">
    <property type="entry name" value="RNase_III"/>
</dbReference>
<name>A0ABQ4QKI5_9HYPH</name>
<feature type="binding site" evidence="8">
    <location>
        <position position="135"/>
    </location>
    <ligand>
        <name>Mg(2+)</name>
        <dbReference type="ChEBI" id="CHEBI:18420"/>
    </ligand>
</feature>
<dbReference type="PANTHER" id="PTHR11207">
    <property type="entry name" value="RIBONUCLEASE III"/>
    <property type="match status" value="1"/>
</dbReference>
<dbReference type="EMBL" id="BPQG01000052">
    <property type="protein sequence ID" value="GJD45564.1"/>
    <property type="molecule type" value="Genomic_DNA"/>
</dbReference>
<evidence type="ECO:0000313" key="12">
    <source>
        <dbReference type="EMBL" id="GJD45564.1"/>
    </source>
</evidence>
<protein>
    <recommendedName>
        <fullName evidence="8">Ribonuclease 3</fullName>
        <ecNumber evidence="8">3.1.26.3</ecNumber>
    </recommendedName>
    <alternativeName>
        <fullName evidence="8">Ribonuclease III</fullName>
        <shortName evidence="8">RNase III</shortName>
    </alternativeName>
</protein>
<evidence type="ECO:0000256" key="8">
    <source>
        <dbReference type="HAMAP-Rule" id="MF_00104"/>
    </source>
</evidence>
<dbReference type="HAMAP" id="MF_00104">
    <property type="entry name" value="RNase_III"/>
    <property type="match status" value="1"/>
</dbReference>
<comment type="caution">
    <text evidence="12">The sequence shown here is derived from an EMBL/GenBank/DDBJ whole genome shotgun (WGS) entry which is preliminary data.</text>
</comment>
<keyword evidence="6 8" id="KW-0378">Hydrolase</keyword>
<evidence type="ECO:0000256" key="9">
    <source>
        <dbReference type="SAM" id="MobiDB-lite"/>
    </source>
</evidence>
<dbReference type="Pfam" id="PF14622">
    <property type="entry name" value="Ribonucleas_3_3"/>
    <property type="match status" value="1"/>
</dbReference>
<dbReference type="SMART" id="SM00358">
    <property type="entry name" value="DSRM"/>
    <property type="match status" value="1"/>
</dbReference>
<dbReference type="PANTHER" id="PTHR11207:SF0">
    <property type="entry name" value="RIBONUCLEASE 3"/>
    <property type="match status" value="1"/>
</dbReference>
<evidence type="ECO:0000256" key="2">
    <source>
        <dbReference type="ARBA" id="ARBA00010183"/>
    </source>
</evidence>
<keyword evidence="3 8" id="KW-0507">mRNA processing</keyword>
<proteinExistence type="inferred from homology"/>
<organism evidence="12 13">
    <name type="scientific">Methylobacterium cerastii</name>
    <dbReference type="NCBI Taxonomy" id="932741"/>
    <lineage>
        <taxon>Bacteria</taxon>
        <taxon>Pseudomonadati</taxon>
        <taxon>Pseudomonadota</taxon>
        <taxon>Alphaproteobacteria</taxon>
        <taxon>Hyphomicrobiales</taxon>
        <taxon>Methylobacteriaceae</taxon>
        <taxon>Methylobacterium</taxon>
    </lineage>
</organism>
<gene>
    <name evidence="8 12" type="primary">rnc</name>
    <name evidence="12" type="ORF">AFCDBAGC_3438</name>
</gene>
<feature type="domain" description="DRBM" evidence="10">
    <location>
        <begin position="171"/>
        <end position="235"/>
    </location>
</feature>
<evidence type="ECO:0000256" key="5">
    <source>
        <dbReference type="ARBA" id="ARBA00022759"/>
    </source>
</evidence>
<feature type="binding site" evidence="8">
    <location>
        <position position="132"/>
    </location>
    <ligand>
        <name>Mg(2+)</name>
        <dbReference type="ChEBI" id="CHEBI:18420"/>
    </ligand>
</feature>
<keyword evidence="8" id="KW-0479">Metal-binding</keyword>
<dbReference type="PROSITE" id="PS50137">
    <property type="entry name" value="DS_RBD"/>
    <property type="match status" value="1"/>
</dbReference>
<evidence type="ECO:0000256" key="1">
    <source>
        <dbReference type="ARBA" id="ARBA00000109"/>
    </source>
</evidence>
<evidence type="ECO:0000313" key="13">
    <source>
        <dbReference type="Proteomes" id="UP001055117"/>
    </source>
</evidence>
<keyword evidence="8" id="KW-0963">Cytoplasm</keyword>
<feature type="binding site" evidence="8">
    <location>
        <position position="59"/>
    </location>
    <ligand>
        <name>Mg(2+)</name>
        <dbReference type="ChEBI" id="CHEBI:18420"/>
    </ligand>
</feature>
<dbReference type="InterPro" id="IPR014720">
    <property type="entry name" value="dsRBD_dom"/>
</dbReference>
<dbReference type="NCBIfam" id="TIGR02191">
    <property type="entry name" value="RNaseIII"/>
    <property type="match status" value="1"/>
</dbReference>
<comment type="cofactor">
    <cofactor evidence="8">
        <name>Mg(2+)</name>
        <dbReference type="ChEBI" id="CHEBI:18420"/>
    </cofactor>
</comment>
<dbReference type="PROSITE" id="PS00517">
    <property type="entry name" value="RNASE_3_1"/>
    <property type="match status" value="1"/>
</dbReference>
<feature type="domain" description="RNase III" evidence="11">
    <location>
        <begin position="21"/>
        <end position="146"/>
    </location>
</feature>
<comment type="similarity">
    <text evidence="2">Belongs to the ribonuclease III family.</text>
</comment>
<evidence type="ECO:0000256" key="7">
    <source>
        <dbReference type="ARBA" id="ARBA00022884"/>
    </source>
</evidence>
<keyword evidence="8" id="KW-0698">rRNA processing</keyword>
<dbReference type="SMART" id="SM00535">
    <property type="entry name" value="RIBOc"/>
    <property type="match status" value="1"/>
</dbReference>
<accession>A0ABQ4QKI5</accession>
<keyword evidence="13" id="KW-1185">Reference proteome</keyword>
<comment type="subunit">
    <text evidence="8">Homodimer.</text>
</comment>
<feature type="active site" evidence="8">
    <location>
        <position position="63"/>
    </location>
</feature>
<dbReference type="SUPFAM" id="SSF69065">
    <property type="entry name" value="RNase III domain-like"/>
    <property type="match status" value="1"/>
</dbReference>
<keyword evidence="8" id="KW-0699">rRNA-binding</keyword>
<evidence type="ECO:0000256" key="3">
    <source>
        <dbReference type="ARBA" id="ARBA00022664"/>
    </source>
</evidence>
<dbReference type="Gene3D" id="3.30.160.20">
    <property type="match status" value="1"/>
</dbReference>
<comment type="function">
    <text evidence="8">Digests double-stranded RNA. Involved in the processing of primary rRNA transcript to yield the immediate precursors to the large and small rRNAs (23S and 16S). Processes some mRNAs, and tRNAs when they are encoded in the rRNA operon. Processes pre-crRNA and tracrRNA of type II CRISPR loci if present in the organism.</text>
</comment>
<dbReference type="InterPro" id="IPR036389">
    <property type="entry name" value="RNase_III_sf"/>
</dbReference>
<evidence type="ECO:0000259" key="10">
    <source>
        <dbReference type="PROSITE" id="PS50137"/>
    </source>
</evidence>
<dbReference type="SUPFAM" id="SSF54768">
    <property type="entry name" value="dsRNA-binding domain-like"/>
    <property type="match status" value="1"/>
</dbReference>
<keyword evidence="7 8" id="KW-0694">RNA-binding</keyword>
<dbReference type="Gene3D" id="1.10.1520.10">
    <property type="entry name" value="Ribonuclease III domain"/>
    <property type="match status" value="1"/>
</dbReference>
<dbReference type="RefSeq" id="WP_147827849.1">
    <property type="nucleotide sequence ID" value="NZ_BPQG01000052.1"/>
</dbReference>
<comment type="subcellular location">
    <subcellularLocation>
        <location evidence="8">Cytoplasm</location>
    </subcellularLocation>
</comment>
<dbReference type="PROSITE" id="PS50142">
    <property type="entry name" value="RNASE_3_2"/>
    <property type="match status" value="1"/>
</dbReference>
<feature type="region of interest" description="Disordered" evidence="9">
    <location>
        <begin position="236"/>
        <end position="264"/>
    </location>
</feature>
<dbReference type="Proteomes" id="UP001055117">
    <property type="component" value="Unassembled WGS sequence"/>
</dbReference>
<keyword evidence="5 8" id="KW-0255">Endonuclease</keyword>